<reference evidence="7" key="1">
    <citation type="submission" date="2021-02" db="EMBL/GenBank/DDBJ databases">
        <authorList>
            <person name="Nowell W R."/>
        </authorList>
    </citation>
    <scope>NUCLEOTIDE SEQUENCE</scope>
</reference>
<accession>A0A814XA34</accession>
<evidence type="ECO:0000256" key="4">
    <source>
        <dbReference type="PROSITE-ProRule" id="PRU00504"/>
    </source>
</evidence>
<dbReference type="SUPFAM" id="SSF63829">
    <property type="entry name" value="Calcium-dependent phosphotriesterase"/>
    <property type="match status" value="1"/>
</dbReference>
<keyword evidence="9" id="KW-1185">Reference proteome</keyword>
<gene>
    <name evidence="7" type="ORF">EDS130_LOCUS25758</name>
    <name evidence="8" type="ORF">XAT740_LOCUS37166</name>
</gene>
<dbReference type="Proteomes" id="UP000663828">
    <property type="component" value="Unassembled WGS sequence"/>
</dbReference>
<dbReference type="PROSITE" id="PS51125">
    <property type="entry name" value="NHL"/>
    <property type="match status" value="2"/>
</dbReference>
<dbReference type="EMBL" id="CAJNOJ010000153">
    <property type="protein sequence ID" value="CAF1208521.1"/>
    <property type="molecule type" value="Genomic_DNA"/>
</dbReference>
<dbReference type="InterPro" id="IPR057774">
    <property type="entry name" value="D8C_UMOD/GP2/OIT3-like"/>
</dbReference>
<evidence type="ECO:0000256" key="3">
    <source>
        <dbReference type="ARBA" id="ARBA00023157"/>
    </source>
</evidence>
<dbReference type="EMBL" id="CAJNOR010003882">
    <property type="protein sequence ID" value="CAF1456210.1"/>
    <property type="molecule type" value="Genomic_DNA"/>
</dbReference>
<dbReference type="AlphaFoldDB" id="A0A814XA34"/>
<keyword evidence="2" id="KW-0677">Repeat</keyword>
<proteinExistence type="predicted"/>
<dbReference type="Gene3D" id="2.120.10.30">
    <property type="entry name" value="TolB, C-terminal domain"/>
    <property type="match status" value="2"/>
</dbReference>
<dbReference type="InterPro" id="IPR001258">
    <property type="entry name" value="NHL_repeat"/>
</dbReference>
<dbReference type="Gene3D" id="2.40.10.500">
    <property type="match status" value="1"/>
</dbReference>
<dbReference type="Pfam" id="PF23283">
    <property type="entry name" value="D8C_UMOD"/>
    <property type="match status" value="1"/>
</dbReference>
<dbReference type="InterPro" id="IPR050952">
    <property type="entry name" value="TRIM-NHL_E3_ligases"/>
</dbReference>
<evidence type="ECO:0000256" key="1">
    <source>
        <dbReference type="ARBA" id="ARBA00022729"/>
    </source>
</evidence>
<evidence type="ECO:0000313" key="7">
    <source>
        <dbReference type="EMBL" id="CAF1208521.1"/>
    </source>
</evidence>
<evidence type="ECO:0000259" key="6">
    <source>
        <dbReference type="Pfam" id="PF23283"/>
    </source>
</evidence>
<dbReference type="OrthoDB" id="273823at2759"/>
<dbReference type="Pfam" id="PF01436">
    <property type="entry name" value="NHL"/>
    <property type="match status" value="2"/>
</dbReference>
<evidence type="ECO:0000313" key="8">
    <source>
        <dbReference type="EMBL" id="CAF1456210.1"/>
    </source>
</evidence>
<protein>
    <recommendedName>
        <fullName evidence="6">UMOD/GP2/OIT3-like D8C domain-containing protein</fullName>
    </recommendedName>
</protein>
<dbReference type="PANTHER" id="PTHR24104">
    <property type="entry name" value="E3 UBIQUITIN-PROTEIN LIGASE NHLRC1-RELATED"/>
    <property type="match status" value="1"/>
</dbReference>
<evidence type="ECO:0000313" key="9">
    <source>
        <dbReference type="Proteomes" id="UP000663828"/>
    </source>
</evidence>
<feature type="repeat" description="NHL" evidence="4">
    <location>
        <begin position="271"/>
        <end position="310"/>
    </location>
</feature>
<dbReference type="Proteomes" id="UP000663852">
    <property type="component" value="Unassembled WGS sequence"/>
</dbReference>
<keyword evidence="3" id="KW-1015">Disulfide bond</keyword>
<evidence type="ECO:0000313" key="10">
    <source>
        <dbReference type="Proteomes" id="UP000663852"/>
    </source>
</evidence>
<sequence length="446" mass="49866">MSTKNWIIILLATTYTCLGTSFNQPKFSSCAKWNDAATTFADQNCIGQQPTDIFINRHDNIFVTERQNDQILIWYKQSSFYNKTIVANFTNSWGLFATENNDIYIDNGFHKSAVDRWLQNGSVIESVMEVASSCTGLFVDIVKSLYCSSSESHTIYKLDHNSSALRPRVIAGTGCSGPVMNMLDHPHGIFVDKDFRLYVADSRNNRIQRFDRDEANGITIAGFGAEVIFILDRPTDVVLDGDDHMFIVDSGNHRIIRSISGGFECLFGCSHTPGIAPDQLNEPYAMAFDSNGNIFVTDVRNHRIQKFDLIQNECVQSTMTPLPTQCSHYTLITDSTRNINSARTTVACDRQGPMTDSGSWFRFSGDAGTILVNYTVPIHRCETDATGWFNGTFPSETGTTSSRTVCYHWGNNICNWSNGVAVTKCSDFYVFFLVAPPVCSLRYCTV</sequence>
<keyword evidence="1 5" id="KW-0732">Signal</keyword>
<dbReference type="CDD" id="cd05819">
    <property type="entry name" value="NHL"/>
    <property type="match status" value="1"/>
</dbReference>
<comment type="caution">
    <text evidence="7">The sequence shown here is derived from an EMBL/GenBank/DDBJ whole genome shotgun (WGS) entry which is preliminary data.</text>
</comment>
<dbReference type="SUPFAM" id="SSF101898">
    <property type="entry name" value="NHL repeat"/>
    <property type="match status" value="1"/>
</dbReference>
<evidence type="ECO:0000256" key="5">
    <source>
        <dbReference type="SAM" id="SignalP"/>
    </source>
</evidence>
<feature type="repeat" description="NHL" evidence="4">
    <location>
        <begin position="183"/>
        <end position="213"/>
    </location>
</feature>
<feature type="signal peptide" evidence="5">
    <location>
        <begin position="1"/>
        <end position="19"/>
    </location>
</feature>
<feature type="chain" id="PRO_5036226410" description="UMOD/GP2/OIT3-like D8C domain-containing protein" evidence="5">
    <location>
        <begin position="20"/>
        <end position="446"/>
    </location>
</feature>
<name>A0A814XA34_ADIRI</name>
<dbReference type="InterPro" id="IPR011042">
    <property type="entry name" value="6-blade_b-propeller_TolB-like"/>
</dbReference>
<evidence type="ECO:0000256" key="2">
    <source>
        <dbReference type="ARBA" id="ARBA00022737"/>
    </source>
</evidence>
<feature type="domain" description="UMOD/GP2/OIT3-like D8C" evidence="6">
    <location>
        <begin position="377"/>
        <end position="445"/>
    </location>
</feature>
<organism evidence="7 10">
    <name type="scientific">Adineta ricciae</name>
    <name type="common">Rotifer</name>
    <dbReference type="NCBI Taxonomy" id="249248"/>
    <lineage>
        <taxon>Eukaryota</taxon>
        <taxon>Metazoa</taxon>
        <taxon>Spiralia</taxon>
        <taxon>Gnathifera</taxon>
        <taxon>Rotifera</taxon>
        <taxon>Eurotatoria</taxon>
        <taxon>Bdelloidea</taxon>
        <taxon>Adinetida</taxon>
        <taxon>Adinetidae</taxon>
        <taxon>Adineta</taxon>
    </lineage>
</organism>